<keyword evidence="3" id="KW-1185">Reference proteome</keyword>
<dbReference type="InterPro" id="IPR036514">
    <property type="entry name" value="SGNH_hydro_sf"/>
</dbReference>
<dbReference type="InterPro" id="IPR013830">
    <property type="entry name" value="SGNH_hydro"/>
</dbReference>
<evidence type="ECO:0000313" key="2">
    <source>
        <dbReference type="EMBL" id="AEV75386.1"/>
    </source>
</evidence>
<dbReference type="OrthoDB" id="8215557at2"/>
<dbReference type="STRING" id="710685.MycrhN_4905"/>
<dbReference type="Gene3D" id="3.40.50.1110">
    <property type="entry name" value="SGNH hydrolase"/>
    <property type="match status" value="1"/>
</dbReference>
<dbReference type="HOGENOM" id="CLU_1178298_0_0_11"/>
<gene>
    <name evidence="2" type="ordered locus">MycrhN_4905</name>
</gene>
<dbReference type="KEGG" id="mrh:MycrhN_4905"/>
<feature type="domain" description="SGNH hydrolase-type esterase" evidence="1">
    <location>
        <begin position="62"/>
        <end position="232"/>
    </location>
</feature>
<dbReference type="AlphaFoldDB" id="G8RTL2"/>
<dbReference type="PATRIC" id="fig|710685.3.peg.4911"/>
<accession>G8RTL2</accession>
<name>G8RTL2_MYCRN</name>
<sequence>MNRSSTLRTLCACWLTATLCLGSILLWRIADGDAPNVTATLPWSGQKPASLEFTYRPSLLVMGDDYASGYGGIARNAYPYILCNAVDVNCNVDAQTGTGLLNDGRAYSPDVDRLIERLARDREWYSVDLAIIDAGRNDAQAPLTSLSRALDKYLKRVGELWPDARLVVLGPANLSKEQAPDYPLRVAAMRDVVTRHGGILIDPAAEGWYDDVDLSTIRAEDGLHPTPLGHQLIARKIAEALQRNGIIETDEG</sequence>
<evidence type="ECO:0000313" key="3">
    <source>
        <dbReference type="Proteomes" id="UP000005442"/>
    </source>
</evidence>
<dbReference type="Pfam" id="PF13472">
    <property type="entry name" value="Lipase_GDSL_2"/>
    <property type="match status" value="1"/>
</dbReference>
<dbReference type="CDD" id="cd00229">
    <property type="entry name" value="SGNH_hydrolase"/>
    <property type="match status" value="1"/>
</dbReference>
<reference evidence="2 3" key="1">
    <citation type="submission" date="2011-12" db="EMBL/GenBank/DDBJ databases">
        <title>Complete sequence of Mycobacterium rhodesiae NBB3.</title>
        <authorList>
            <consortium name="US DOE Joint Genome Institute"/>
            <person name="Lucas S."/>
            <person name="Han J."/>
            <person name="Lapidus A."/>
            <person name="Cheng J.-F."/>
            <person name="Goodwin L."/>
            <person name="Pitluck S."/>
            <person name="Peters L."/>
            <person name="Mikhailova N."/>
            <person name="Gu W."/>
            <person name="Detter J.C."/>
            <person name="Han C."/>
            <person name="Tapia R."/>
            <person name="Land M."/>
            <person name="Hauser L."/>
            <person name="Kyrpides N."/>
            <person name="Ivanova N."/>
            <person name="Pagani I."/>
            <person name="Mattes T."/>
            <person name="Holmes A."/>
            <person name="Rutledge P."/>
            <person name="Paulsen I."/>
            <person name="Coleman N."/>
            <person name="Woyke T."/>
        </authorList>
    </citation>
    <scope>NUCLEOTIDE SEQUENCE [LARGE SCALE GENOMIC DNA]</scope>
    <source>
        <strain evidence="2 3">NBB3</strain>
    </source>
</reference>
<dbReference type="SUPFAM" id="SSF52266">
    <property type="entry name" value="SGNH hydrolase"/>
    <property type="match status" value="1"/>
</dbReference>
<dbReference type="eggNOG" id="COG2755">
    <property type="taxonomic scope" value="Bacteria"/>
</dbReference>
<dbReference type="Proteomes" id="UP000005442">
    <property type="component" value="Chromosome"/>
</dbReference>
<proteinExistence type="predicted"/>
<dbReference type="RefSeq" id="WP_014213129.1">
    <property type="nucleotide sequence ID" value="NC_016604.1"/>
</dbReference>
<dbReference type="EMBL" id="CP003169">
    <property type="protein sequence ID" value="AEV75386.1"/>
    <property type="molecule type" value="Genomic_DNA"/>
</dbReference>
<organism evidence="2 3">
    <name type="scientific">Mycolicibacterium rhodesiae (strain NBB3)</name>
    <name type="common">Mycobacterium rhodesiae</name>
    <dbReference type="NCBI Taxonomy" id="710685"/>
    <lineage>
        <taxon>Bacteria</taxon>
        <taxon>Bacillati</taxon>
        <taxon>Actinomycetota</taxon>
        <taxon>Actinomycetes</taxon>
        <taxon>Mycobacteriales</taxon>
        <taxon>Mycobacteriaceae</taxon>
        <taxon>Mycolicibacterium</taxon>
    </lineage>
</organism>
<protein>
    <submittedName>
        <fullName evidence="2">Lysophospholipase L1-like esterase</fullName>
    </submittedName>
</protein>
<evidence type="ECO:0000259" key="1">
    <source>
        <dbReference type="Pfam" id="PF13472"/>
    </source>
</evidence>